<dbReference type="Proteomes" id="UP000281245">
    <property type="component" value="Unassembled WGS sequence"/>
</dbReference>
<feature type="region of interest" description="Disordered" evidence="2">
    <location>
        <begin position="366"/>
        <end position="406"/>
    </location>
</feature>
<reference evidence="8 9" key="1">
    <citation type="journal article" date="2018" name="BMC Genomics">
        <title>Genomic evidence for intraspecific hybridization in a clonal and extremely halotolerant yeast.</title>
        <authorList>
            <person name="Gostincar C."/>
            <person name="Stajich J.E."/>
            <person name="Zupancic J."/>
            <person name="Zalar P."/>
            <person name="Gunde-Cimerman N."/>
        </authorList>
    </citation>
    <scope>NUCLEOTIDE SEQUENCE [LARGE SCALE GENOMIC DNA]</scope>
    <source>
        <strain evidence="7 9">EXF-6651</strain>
        <strain evidence="5 11">EXF-6654</strain>
        <strain evidence="4 10">EXF-6656</strain>
        <strain evidence="6 8">EXF-6669</strain>
    </source>
</reference>
<evidence type="ECO:0000313" key="4">
    <source>
        <dbReference type="EMBL" id="RMX88376.1"/>
    </source>
</evidence>
<organism evidence="5 11">
    <name type="scientific">Hortaea werneckii</name>
    <name type="common">Black yeast</name>
    <name type="synonym">Cladosporium werneckii</name>
    <dbReference type="NCBI Taxonomy" id="91943"/>
    <lineage>
        <taxon>Eukaryota</taxon>
        <taxon>Fungi</taxon>
        <taxon>Dikarya</taxon>
        <taxon>Ascomycota</taxon>
        <taxon>Pezizomycotina</taxon>
        <taxon>Dothideomycetes</taxon>
        <taxon>Dothideomycetidae</taxon>
        <taxon>Mycosphaerellales</taxon>
        <taxon>Teratosphaeriaceae</taxon>
        <taxon>Hortaea</taxon>
    </lineage>
</organism>
<dbReference type="InterPro" id="IPR013216">
    <property type="entry name" value="Methyltransf_11"/>
</dbReference>
<dbReference type="Proteomes" id="UP000282582">
    <property type="component" value="Unassembled WGS sequence"/>
</dbReference>
<feature type="domain" description="Methyltransferase type 11" evidence="3">
    <location>
        <begin position="142"/>
        <end position="238"/>
    </location>
</feature>
<dbReference type="Proteomes" id="UP000271337">
    <property type="component" value="Unassembled WGS sequence"/>
</dbReference>
<protein>
    <recommendedName>
        <fullName evidence="3">Methyltransferase type 11 domain-containing protein</fullName>
    </recommendedName>
</protein>
<evidence type="ECO:0000256" key="1">
    <source>
        <dbReference type="ARBA" id="ARBA00022679"/>
    </source>
</evidence>
<dbReference type="PANTHER" id="PTHR44068:SF4">
    <property type="entry name" value="S-ADENOSYL-METHIONINE-STEROL-C-METHYLTRANSFERAS (AFU_ORTHOLOGUE AFUA_4G09190)"/>
    <property type="match status" value="1"/>
</dbReference>
<name>A0A3M6ZCF5_HORWE</name>
<dbReference type="SUPFAM" id="SSF53335">
    <property type="entry name" value="S-adenosyl-L-methionine-dependent methyltransferases"/>
    <property type="match status" value="1"/>
</dbReference>
<dbReference type="PANTHER" id="PTHR44068">
    <property type="entry name" value="ZGC:194242"/>
    <property type="match status" value="1"/>
</dbReference>
<dbReference type="CDD" id="cd02440">
    <property type="entry name" value="AdoMet_MTases"/>
    <property type="match status" value="1"/>
</dbReference>
<dbReference type="InterPro" id="IPR029063">
    <property type="entry name" value="SAM-dependent_MTases_sf"/>
</dbReference>
<comment type="caution">
    <text evidence="5">The sequence shown here is derived from an EMBL/GenBank/DDBJ whole genome shotgun (WGS) entry which is preliminary data.</text>
</comment>
<dbReference type="GO" id="GO:0003838">
    <property type="term" value="F:sterol 24-C-methyltransferase activity"/>
    <property type="evidence" value="ECO:0007669"/>
    <property type="project" value="TreeGrafter"/>
</dbReference>
<evidence type="ECO:0000313" key="8">
    <source>
        <dbReference type="Proteomes" id="UP000271337"/>
    </source>
</evidence>
<dbReference type="Gene3D" id="3.40.50.150">
    <property type="entry name" value="Vaccinia Virus protein VP39"/>
    <property type="match status" value="1"/>
</dbReference>
<evidence type="ECO:0000313" key="10">
    <source>
        <dbReference type="Proteomes" id="UP000281245"/>
    </source>
</evidence>
<dbReference type="Pfam" id="PF08241">
    <property type="entry name" value="Methyltransf_11"/>
    <property type="match status" value="1"/>
</dbReference>
<evidence type="ECO:0000259" key="3">
    <source>
        <dbReference type="Pfam" id="PF08241"/>
    </source>
</evidence>
<evidence type="ECO:0000313" key="5">
    <source>
        <dbReference type="EMBL" id="RMY12944.1"/>
    </source>
</evidence>
<sequence length="406" mass="45172">MAAATHQQHDPVKPTSTLDFSKKTRKPHRLGRYETALRSFRILKGLTPEQVSSFMDSYIIYDLDWADEKMMVETLGPDYQHRVGECLQNYYGVLNHLCAIGELEKMYIPPALDLNASITANQILYEESIAEELHLPPNAKLLDLGCGRGRVAAHMTSMSGARVTGLNIDGDQVASAVAFNKQKRFQNEFLHADFNDLPLPLENNQFDGFYQIQAFSLCKDIPALCKELHRVLKPGARLSLLDWASLDAYDPTDTHHQKLMRAIKPLIGAVGTPTPQSMIKALESAGFRMVKHDNASIDGLQAPLIESADGYFRTTRAALLGLVRIGLLPTHFRTLFNRLTQDCDAFIEADRARLITTSYHWVAEKPAEGDLERTKTASPASSDTAVNAGTPPSEVDRPDPFPEKKV</sequence>
<dbReference type="GO" id="GO:0005783">
    <property type="term" value="C:endoplasmic reticulum"/>
    <property type="evidence" value="ECO:0007669"/>
    <property type="project" value="TreeGrafter"/>
</dbReference>
<gene>
    <name evidence="7" type="ORF">D0866_06878</name>
    <name evidence="6" type="ORF">D0867_06591</name>
    <name evidence="5" type="ORF">D0868_02296</name>
    <name evidence="4" type="ORF">D0869_01659</name>
</gene>
<dbReference type="EMBL" id="QWIM01000672">
    <property type="protein sequence ID" value="RMY32048.1"/>
    <property type="molecule type" value="Genomic_DNA"/>
</dbReference>
<evidence type="ECO:0000256" key="2">
    <source>
        <dbReference type="SAM" id="MobiDB-lite"/>
    </source>
</evidence>
<dbReference type="GO" id="GO:0006696">
    <property type="term" value="P:ergosterol biosynthetic process"/>
    <property type="evidence" value="ECO:0007669"/>
    <property type="project" value="TreeGrafter"/>
</dbReference>
<dbReference type="EMBL" id="QWIL01000648">
    <property type="protein sequence ID" value="RMY16202.1"/>
    <property type="molecule type" value="Genomic_DNA"/>
</dbReference>
<dbReference type="InterPro" id="IPR050447">
    <property type="entry name" value="Erg6_SMT_methyltransf"/>
</dbReference>
<proteinExistence type="predicted"/>
<keyword evidence="1" id="KW-0808">Transferase</keyword>
<evidence type="ECO:0000313" key="7">
    <source>
        <dbReference type="EMBL" id="RMY32048.1"/>
    </source>
</evidence>
<evidence type="ECO:0000313" key="11">
    <source>
        <dbReference type="Proteomes" id="UP000282582"/>
    </source>
</evidence>
<evidence type="ECO:0000313" key="9">
    <source>
        <dbReference type="Proteomes" id="UP000276864"/>
    </source>
</evidence>
<evidence type="ECO:0000313" key="6">
    <source>
        <dbReference type="EMBL" id="RMY16202.1"/>
    </source>
</evidence>
<feature type="compositionally biased region" description="Basic and acidic residues" evidence="2">
    <location>
        <begin position="366"/>
        <end position="375"/>
    </location>
</feature>
<dbReference type="OrthoDB" id="540004at2759"/>
<feature type="compositionally biased region" description="Basic and acidic residues" evidence="2">
    <location>
        <begin position="394"/>
        <end position="406"/>
    </location>
</feature>
<dbReference type="EMBL" id="QWIJ01000072">
    <property type="protein sequence ID" value="RMX88376.1"/>
    <property type="molecule type" value="Genomic_DNA"/>
</dbReference>
<dbReference type="Proteomes" id="UP000276864">
    <property type="component" value="Unassembled WGS sequence"/>
</dbReference>
<dbReference type="EMBL" id="QWIK01000115">
    <property type="protein sequence ID" value="RMY12944.1"/>
    <property type="molecule type" value="Genomic_DNA"/>
</dbReference>
<feature type="compositionally biased region" description="Polar residues" evidence="2">
    <location>
        <begin position="376"/>
        <end position="387"/>
    </location>
</feature>
<feature type="region of interest" description="Disordered" evidence="2">
    <location>
        <begin position="1"/>
        <end position="24"/>
    </location>
</feature>
<accession>A0A3M6ZCF5</accession>
<dbReference type="VEuPathDB" id="FungiDB:BTJ68_08394"/>
<dbReference type="AlphaFoldDB" id="A0A3M6ZCF5"/>